<evidence type="ECO:0000259" key="1">
    <source>
        <dbReference type="SMART" id="SM00953"/>
    </source>
</evidence>
<dbReference type="Proteomes" id="UP000000552">
    <property type="component" value="Plasmid pMLb"/>
</dbReference>
<reference evidence="2 3" key="1">
    <citation type="journal article" date="2000" name="DNA Res.">
        <title>Complete genome structure of the nitrogen-fixing symbiotic bacterium Mesorhizobium loti.</title>
        <authorList>
            <person name="Kaneko T."/>
            <person name="Nakamura Y."/>
            <person name="Sato S."/>
            <person name="Asamizu E."/>
            <person name="Kato T."/>
            <person name="Sasamoto S."/>
            <person name="Watanabe A."/>
            <person name="Idesawa K."/>
            <person name="Ishikawa A."/>
            <person name="Kawashima K."/>
            <person name="Kimura T."/>
            <person name="Kishida Y."/>
            <person name="Kiyokawa C."/>
            <person name="Kohara M."/>
            <person name="Matsumoto M."/>
            <person name="Matsuno A."/>
            <person name="Mochizuki Y."/>
            <person name="Nakayama S."/>
            <person name="Nakazaki N."/>
            <person name="Shimpo S."/>
            <person name="Sugimoto M."/>
            <person name="Takeuchi C."/>
            <person name="Yamada M."/>
            <person name="Tabata S."/>
        </authorList>
    </citation>
    <scope>NUCLEOTIDE SEQUENCE [LARGE SCALE GENOMIC DNA]</scope>
    <source>
        <strain evidence="3">LMG 29417 / CECT 9101 / MAFF 303099</strain>
        <plasmid evidence="2 3">pMLb</plasmid>
    </source>
</reference>
<feature type="domain" description="RES" evidence="1">
    <location>
        <begin position="19"/>
        <end position="158"/>
    </location>
</feature>
<dbReference type="AlphaFoldDB" id="Q98P15"/>
<geneLocation type="plasmid" evidence="2 3">
    <name>pMLb</name>
</geneLocation>
<accession>Q98P15</accession>
<dbReference type="RefSeq" id="WP_010916136.1">
    <property type="nucleotide sequence ID" value="NC_002682.1"/>
</dbReference>
<dbReference type="KEGG" id="mlo:mll9650"/>
<protein>
    <submittedName>
        <fullName evidence="2">Mll9650 protein</fullName>
    </submittedName>
</protein>
<evidence type="ECO:0000313" key="2">
    <source>
        <dbReference type="EMBL" id="BAB54840.1"/>
    </source>
</evidence>
<evidence type="ECO:0000313" key="3">
    <source>
        <dbReference type="Proteomes" id="UP000000552"/>
    </source>
</evidence>
<dbReference type="InterPro" id="IPR014914">
    <property type="entry name" value="RES_dom"/>
</dbReference>
<dbReference type="HOGENOM" id="CLU_124383_1_0_5"/>
<dbReference type="EMBL" id="AP003017">
    <property type="protein sequence ID" value="BAB54840.1"/>
    <property type="molecule type" value="Genomic_DNA"/>
</dbReference>
<dbReference type="eggNOG" id="COG5654">
    <property type="taxonomic scope" value="Bacteria"/>
</dbReference>
<dbReference type="Pfam" id="PF08808">
    <property type="entry name" value="RES"/>
    <property type="match status" value="1"/>
</dbReference>
<dbReference type="SMART" id="SM00953">
    <property type="entry name" value="RES"/>
    <property type="match status" value="1"/>
</dbReference>
<sequence length="172" mass="18942">MRFAGTCYRAHDPRWAFKPTSGDGAAIRGARFNPKGVPALYLALTIMTAIKEANQGFAHRIDPCVLCSYEVDCDDIVDLTTEEARGEFAIALKDMACAWATAMSDAERPASGSIYDRLRSRDIAGIVVPSFAPSAHDEDRNLVLWDWGPDLPHKVTVFDPSGRLPKDQLSWS</sequence>
<organism evidence="2 3">
    <name type="scientific">Mesorhizobium japonicum (strain LMG 29417 / CECT 9101 / MAFF 303099)</name>
    <name type="common">Mesorhizobium loti (strain MAFF 303099)</name>
    <dbReference type="NCBI Taxonomy" id="266835"/>
    <lineage>
        <taxon>Bacteria</taxon>
        <taxon>Pseudomonadati</taxon>
        <taxon>Pseudomonadota</taxon>
        <taxon>Alphaproteobacteria</taxon>
        <taxon>Hyphomicrobiales</taxon>
        <taxon>Phyllobacteriaceae</taxon>
        <taxon>Mesorhizobium</taxon>
    </lineage>
</organism>
<proteinExistence type="predicted"/>
<name>Q98P15_RHILO</name>
<keyword evidence="2" id="KW-0614">Plasmid</keyword>
<gene>
    <name evidence="2" type="ordered locus">mll9650</name>
</gene>